<gene>
    <name evidence="5" type="ORF">J8C05_13640</name>
</gene>
<organism evidence="5 6">
    <name type="scientific">Chloracidobacterium sp. N</name>
    <dbReference type="NCBI Taxonomy" id="2821540"/>
    <lineage>
        <taxon>Bacteria</taxon>
        <taxon>Pseudomonadati</taxon>
        <taxon>Acidobacteriota</taxon>
        <taxon>Terriglobia</taxon>
        <taxon>Terriglobales</taxon>
        <taxon>Acidobacteriaceae</taxon>
        <taxon>Chloracidobacterium</taxon>
        <taxon>Chloracidobacterium aggregatum</taxon>
    </lineage>
</organism>
<dbReference type="Proteomes" id="UP000677668">
    <property type="component" value="Chromosome 2"/>
</dbReference>
<keyword evidence="3 5" id="KW-0808">Transferase</keyword>
<dbReference type="EC" id="2.4.-.-" evidence="5"/>
<sequence length="254" mass="28279">MVQRAGLSILIPNWNHRFALPRAVRSALDGLRRLQAQGVAGELLVVDDASRDGSQKYLFNLAAHYPDVAVRVVWLPRNVGLGAARNTGLTHAAYRHACLLDADNALEPANLWLFYRAALETGAALTYGNLFVLGNTQPDVLSNEPLQARVYRQNYVDNFALLDIPAALAAGGYQTTRGLLEDWELMMRLLARGALIVFVPAVLGYYHRLSGGLHTLAPETLIQRLRRIFDQNELRSREGRLLGRMYHPDVGWLA</sequence>
<protein>
    <submittedName>
        <fullName evidence="5">Glycosyltransferase</fullName>
        <ecNumber evidence="5">2.4.-.-</ecNumber>
    </submittedName>
</protein>
<dbReference type="InterPro" id="IPR029044">
    <property type="entry name" value="Nucleotide-diphossugar_trans"/>
</dbReference>
<keyword evidence="2 5" id="KW-0328">Glycosyltransferase</keyword>
<evidence type="ECO:0000259" key="4">
    <source>
        <dbReference type="Pfam" id="PF00535"/>
    </source>
</evidence>
<dbReference type="GO" id="GO:0016757">
    <property type="term" value="F:glycosyltransferase activity"/>
    <property type="evidence" value="ECO:0007669"/>
    <property type="project" value="UniProtKB-KW"/>
</dbReference>
<evidence type="ECO:0000313" key="6">
    <source>
        <dbReference type="Proteomes" id="UP000677668"/>
    </source>
</evidence>
<dbReference type="PANTHER" id="PTHR43685:SF5">
    <property type="entry name" value="GLYCOSYLTRANSFERASE EPSE-RELATED"/>
    <property type="match status" value="1"/>
</dbReference>
<comment type="similarity">
    <text evidence="1">Belongs to the glycosyltransferase 2 family.</text>
</comment>
<dbReference type="Gene3D" id="3.90.550.10">
    <property type="entry name" value="Spore Coat Polysaccharide Biosynthesis Protein SpsA, Chain A"/>
    <property type="match status" value="1"/>
</dbReference>
<dbReference type="RefSeq" id="WP_211423307.1">
    <property type="nucleotide sequence ID" value="NZ_CP072643.1"/>
</dbReference>
<evidence type="ECO:0000256" key="1">
    <source>
        <dbReference type="ARBA" id="ARBA00006739"/>
    </source>
</evidence>
<accession>A0ABX8B650</accession>
<keyword evidence="6" id="KW-1185">Reference proteome</keyword>
<name>A0ABX8B650_9BACT</name>
<dbReference type="Pfam" id="PF00535">
    <property type="entry name" value="Glycos_transf_2"/>
    <property type="match status" value="1"/>
</dbReference>
<evidence type="ECO:0000313" key="5">
    <source>
        <dbReference type="EMBL" id="QUV95066.1"/>
    </source>
</evidence>
<dbReference type="EMBL" id="CP072643">
    <property type="protein sequence ID" value="QUV95066.1"/>
    <property type="molecule type" value="Genomic_DNA"/>
</dbReference>
<proteinExistence type="inferred from homology"/>
<dbReference type="SUPFAM" id="SSF53448">
    <property type="entry name" value="Nucleotide-diphospho-sugar transferases"/>
    <property type="match status" value="1"/>
</dbReference>
<dbReference type="PANTHER" id="PTHR43685">
    <property type="entry name" value="GLYCOSYLTRANSFERASE"/>
    <property type="match status" value="1"/>
</dbReference>
<reference evidence="5 6" key="1">
    <citation type="submission" date="2021-03" db="EMBL/GenBank/DDBJ databases">
        <title>Genomic and phenotypic characterization of Chloracidobacterium isolates provides evidence for multiple species.</title>
        <authorList>
            <person name="Saini M.K."/>
            <person name="Costas A.M.G."/>
            <person name="Tank M."/>
            <person name="Bryant D.A."/>
        </authorList>
    </citation>
    <scope>NUCLEOTIDE SEQUENCE [LARGE SCALE GENOMIC DNA]</scope>
    <source>
        <strain evidence="5 6">N</strain>
    </source>
</reference>
<feature type="domain" description="Glycosyltransferase 2-like" evidence="4">
    <location>
        <begin position="8"/>
        <end position="132"/>
    </location>
</feature>
<evidence type="ECO:0000256" key="3">
    <source>
        <dbReference type="ARBA" id="ARBA00022679"/>
    </source>
</evidence>
<evidence type="ECO:0000256" key="2">
    <source>
        <dbReference type="ARBA" id="ARBA00022676"/>
    </source>
</evidence>
<dbReference type="InterPro" id="IPR001173">
    <property type="entry name" value="Glyco_trans_2-like"/>
</dbReference>
<dbReference type="InterPro" id="IPR050834">
    <property type="entry name" value="Glycosyltransf_2"/>
</dbReference>